<name>E9DSE9_METAQ</name>
<keyword evidence="2" id="KW-0812">Transmembrane</keyword>
<evidence type="ECO:0000256" key="1">
    <source>
        <dbReference type="SAM" id="MobiDB-lite"/>
    </source>
</evidence>
<dbReference type="AlphaFoldDB" id="E9DSE9"/>
<feature type="region of interest" description="Disordered" evidence="1">
    <location>
        <begin position="121"/>
        <end position="167"/>
    </location>
</feature>
<keyword evidence="4" id="KW-1185">Reference proteome</keyword>
<organism evidence="4">
    <name type="scientific">Metarhizium acridum (strain CQMa 102)</name>
    <dbReference type="NCBI Taxonomy" id="655827"/>
    <lineage>
        <taxon>Eukaryota</taxon>
        <taxon>Fungi</taxon>
        <taxon>Dikarya</taxon>
        <taxon>Ascomycota</taxon>
        <taxon>Pezizomycotina</taxon>
        <taxon>Sordariomycetes</taxon>
        <taxon>Hypocreomycetidae</taxon>
        <taxon>Hypocreales</taxon>
        <taxon>Clavicipitaceae</taxon>
        <taxon>Metarhizium</taxon>
    </lineage>
</organism>
<dbReference type="Proteomes" id="UP000002499">
    <property type="component" value="Unassembled WGS sequence"/>
</dbReference>
<feature type="region of interest" description="Disordered" evidence="1">
    <location>
        <begin position="71"/>
        <end position="108"/>
    </location>
</feature>
<reference evidence="3 4" key="1">
    <citation type="journal article" date="2011" name="PLoS Genet.">
        <title>Genome sequencing and comparative transcriptomics of the model entomopathogenic fungi Metarhizium anisopliae and M. acridum.</title>
        <authorList>
            <person name="Gao Q."/>
            <person name="Jin K."/>
            <person name="Ying S.H."/>
            <person name="Zhang Y."/>
            <person name="Xiao G."/>
            <person name="Shang Y."/>
            <person name="Duan Z."/>
            <person name="Hu X."/>
            <person name="Xie X.Q."/>
            <person name="Zhou G."/>
            <person name="Peng G."/>
            <person name="Luo Z."/>
            <person name="Huang W."/>
            <person name="Wang B."/>
            <person name="Fang W."/>
            <person name="Wang S."/>
            <person name="Zhong Y."/>
            <person name="Ma L.J."/>
            <person name="St Leger R.J."/>
            <person name="Zhao G.P."/>
            <person name="Pei Y."/>
            <person name="Feng M.G."/>
            <person name="Xia Y."/>
            <person name="Wang C."/>
        </authorList>
    </citation>
    <scope>NUCLEOTIDE SEQUENCE [LARGE SCALE GENOMIC DNA]</scope>
    <source>
        <strain evidence="3 4">CQMa 102</strain>
    </source>
</reference>
<evidence type="ECO:0008006" key="5">
    <source>
        <dbReference type="Google" id="ProtNLM"/>
    </source>
</evidence>
<dbReference type="InParanoid" id="E9DSE9"/>
<dbReference type="HOGENOM" id="CLU_1190149_0_0_1"/>
<proteinExistence type="predicted"/>
<keyword evidence="2" id="KW-1133">Transmembrane helix</keyword>
<dbReference type="EMBL" id="GL698471">
    <property type="protein sequence ID" value="EFY93309.1"/>
    <property type="molecule type" value="Genomic_DNA"/>
</dbReference>
<feature type="transmembrane region" description="Helical" evidence="2">
    <location>
        <begin position="190"/>
        <end position="211"/>
    </location>
</feature>
<accession>E9DSE9</accession>
<evidence type="ECO:0000313" key="4">
    <source>
        <dbReference type="Proteomes" id="UP000002499"/>
    </source>
</evidence>
<dbReference type="OrthoDB" id="5331396at2759"/>
<evidence type="ECO:0000256" key="2">
    <source>
        <dbReference type="SAM" id="Phobius"/>
    </source>
</evidence>
<dbReference type="eggNOG" id="ENOG502S5A2">
    <property type="taxonomic scope" value="Eukaryota"/>
</dbReference>
<evidence type="ECO:0000313" key="3">
    <source>
        <dbReference type="EMBL" id="EFY93309.1"/>
    </source>
</evidence>
<feature type="compositionally biased region" description="Polar residues" evidence="1">
    <location>
        <begin position="156"/>
        <end position="165"/>
    </location>
</feature>
<sequence>MLSLAPPFPFAHRGRVFGGAVGCEEFQEQMPVFEGRCSWLRQNAGKIRLEALPNQAGPIQPACNQTAEAPHALSKHPNAHPVACRPSSFKPPIQHSPPNDTPHDTTPQHVRSFENSLCEHDPSPGRAHLQHVGEADGRCGASSGKAADGGFPRRVSSPSTPTTGETHLDVAGLGRMGGCVRLALATDTDWRSLFGFLFGCVLSGSAVYTYLVQEFKLSNDMLSEDIYVRPTPP</sequence>
<protein>
    <recommendedName>
        <fullName evidence="5">Transmembrane protein</fullName>
    </recommendedName>
</protein>
<gene>
    <name evidence="3" type="ORF">MAC_00547</name>
</gene>
<keyword evidence="2" id="KW-0472">Membrane</keyword>